<dbReference type="AlphaFoldDB" id="A0A0E1W5X9"/>
<feature type="region of interest" description="Disordered" evidence="1">
    <location>
        <begin position="58"/>
        <end position="95"/>
    </location>
</feature>
<accession>A0A0E1W5X9</accession>
<dbReference type="HOGENOM" id="CLU_2367466_0_0_4"/>
<dbReference type="RefSeq" id="WP_004192820.1">
    <property type="nucleotide sequence ID" value="NZ_CM000832.1"/>
</dbReference>
<dbReference type="EMBL" id="CM000832">
    <property type="protein sequence ID" value="EET07819.1"/>
    <property type="molecule type" value="Genomic_DNA"/>
</dbReference>
<protein>
    <submittedName>
        <fullName evidence="2">Uncharacterized protein</fullName>
    </submittedName>
</protein>
<dbReference type="Proteomes" id="UP000001812">
    <property type="component" value="Chromosome I"/>
</dbReference>
<organism evidence="2">
    <name type="scientific">Burkholderia pseudomallei 1710a</name>
    <dbReference type="NCBI Taxonomy" id="320371"/>
    <lineage>
        <taxon>Bacteria</taxon>
        <taxon>Pseudomonadati</taxon>
        <taxon>Pseudomonadota</taxon>
        <taxon>Betaproteobacteria</taxon>
        <taxon>Burkholderiales</taxon>
        <taxon>Burkholderiaceae</taxon>
        <taxon>Burkholderia</taxon>
        <taxon>pseudomallei group</taxon>
    </lineage>
</organism>
<gene>
    <name evidence="2" type="ORF">BURPS1710A_2448</name>
</gene>
<reference evidence="2" key="1">
    <citation type="submission" date="2009-05" db="EMBL/GenBank/DDBJ databases">
        <authorList>
            <person name="Harkins D.M."/>
            <person name="DeShazer D."/>
            <person name="Woods D.E."/>
            <person name="Brinkac L.M."/>
            <person name="Brown K.A."/>
            <person name="Hung G.C."/>
            <person name="Tuanyok A."/>
            <person name="Zhang B."/>
            <person name="Nierman W.C."/>
        </authorList>
    </citation>
    <scope>NUCLEOTIDE SEQUENCE [LARGE SCALE GENOMIC DNA]</scope>
    <source>
        <strain evidence="2">1710a</strain>
    </source>
</reference>
<sequence>MRRSTDPDAFIDESKPRALTRCRDDATIYRCRMALQAKRSAHSFAVFDDDRMSCNAVSRIPRPPEPYGARTVAARPARMHRSPSPRSPRPAGSGD</sequence>
<evidence type="ECO:0000256" key="1">
    <source>
        <dbReference type="SAM" id="MobiDB-lite"/>
    </source>
</evidence>
<evidence type="ECO:0000313" key="2">
    <source>
        <dbReference type="EMBL" id="EET07819.1"/>
    </source>
</evidence>
<name>A0A0E1W5X9_BURPE</name>
<proteinExistence type="predicted"/>
<dbReference type="GeneID" id="93060277"/>